<dbReference type="FunFam" id="1.10.510.10:FF:000571">
    <property type="entry name" value="Maternal embryonic leucine zipper kinase"/>
    <property type="match status" value="1"/>
</dbReference>
<feature type="compositionally biased region" description="Low complexity" evidence="8">
    <location>
        <begin position="1"/>
        <end position="21"/>
    </location>
</feature>
<dbReference type="InterPro" id="IPR000595">
    <property type="entry name" value="cNMP-bd_dom"/>
</dbReference>
<dbReference type="InterPro" id="IPR001789">
    <property type="entry name" value="Sig_transdc_resp-reg_receiver"/>
</dbReference>
<feature type="compositionally biased region" description="Basic and acidic residues" evidence="8">
    <location>
        <begin position="67"/>
        <end position="77"/>
    </location>
</feature>
<feature type="modified residue" description="4-aspartylphosphate" evidence="6">
    <location>
        <position position="683"/>
    </location>
</feature>
<keyword evidence="2" id="KW-0808">Transferase</keyword>
<dbReference type="SMART" id="SM00220">
    <property type="entry name" value="S_TKc"/>
    <property type="match status" value="1"/>
</dbReference>
<gene>
    <name evidence="12" type="ORF">MCOM1403_LOCUS2583</name>
</gene>
<dbReference type="PANTHER" id="PTHR43895">
    <property type="entry name" value="CALCIUM/CALMODULIN-DEPENDENT PROTEIN KINASE KINASE-RELATED"/>
    <property type="match status" value="1"/>
</dbReference>
<keyword evidence="3 7" id="KW-0547">Nucleotide-binding</keyword>
<feature type="domain" description="Protein kinase" evidence="9">
    <location>
        <begin position="164"/>
        <end position="419"/>
    </location>
</feature>
<dbReference type="CDD" id="cd17546">
    <property type="entry name" value="REC_hyHK_CKI1_RcsC-like"/>
    <property type="match status" value="1"/>
</dbReference>
<dbReference type="AlphaFoldDB" id="A0A7S0I9P8"/>
<dbReference type="PANTHER" id="PTHR43895:SF150">
    <property type="entry name" value="SERINE_THREONINE-PROTEIN KINASE STK11"/>
    <property type="match status" value="1"/>
</dbReference>
<dbReference type="InterPro" id="IPR014710">
    <property type="entry name" value="RmlC-like_jellyroll"/>
</dbReference>
<proteinExistence type="predicted"/>
<reference evidence="12" key="1">
    <citation type="submission" date="2021-01" db="EMBL/GenBank/DDBJ databases">
        <authorList>
            <person name="Corre E."/>
            <person name="Pelletier E."/>
            <person name="Niang G."/>
            <person name="Scheremetjew M."/>
            <person name="Finn R."/>
            <person name="Kale V."/>
            <person name="Holt S."/>
            <person name="Cochrane G."/>
            <person name="Meng A."/>
            <person name="Brown T."/>
            <person name="Cohen L."/>
        </authorList>
    </citation>
    <scope>NUCLEOTIDE SEQUENCE</scope>
    <source>
        <strain evidence="12">CCMP1723</strain>
    </source>
</reference>
<keyword evidence="6" id="KW-0597">Phosphoprotein</keyword>
<dbReference type="InterPro" id="IPR017441">
    <property type="entry name" value="Protein_kinase_ATP_BS"/>
</dbReference>
<dbReference type="SMART" id="SM00448">
    <property type="entry name" value="REC"/>
    <property type="match status" value="1"/>
</dbReference>
<keyword evidence="1" id="KW-0723">Serine/threonine-protein kinase</keyword>
<evidence type="ECO:0000256" key="1">
    <source>
        <dbReference type="ARBA" id="ARBA00022527"/>
    </source>
</evidence>
<dbReference type="SUPFAM" id="SSF56112">
    <property type="entry name" value="Protein kinase-like (PK-like)"/>
    <property type="match status" value="1"/>
</dbReference>
<evidence type="ECO:0008006" key="13">
    <source>
        <dbReference type="Google" id="ProtNLM"/>
    </source>
</evidence>
<dbReference type="GO" id="GO:0005524">
    <property type="term" value="F:ATP binding"/>
    <property type="evidence" value="ECO:0007669"/>
    <property type="project" value="UniProtKB-UniRule"/>
</dbReference>
<dbReference type="PROSITE" id="PS50042">
    <property type="entry name" value="CNMP_BINDING_3"/>
    <property type="match status" value="1"/>
</dbReference>
<evidence type="ECO:0000256" key="4">
    <source>
        <dbReference type="ARBA" id="ARBA00022777"/>
    </source>
</evidence>
<dbReference type="InterPro" id="IPR018490">
    <property type="entry name" value="cNMP-bd_dom_sf"/>
</dbReference>
<protein>
    <recommendedName>
        <fullName evidence="13">cGMP-dependent protein kinase</fullName>
    </recommendedName>
</protein>
<evidence type="ECO:0000259" key="10">
    <source>
        <dbReference type="PROSITE" id="PS50042"/>
    </source>
</evidence>
<accession>A0A7S0I9P8</accession>
<evidence type="ECO:0000256" key="5">
    <source>
        <dbReference type="ARBA" id="ARBA00022840"/>
    </source>
</evidence>
<dbReference type="EMBL" id="HBEQ01003349">
    <property type="protein sequence ID" value="CAD8515158.1"/>
    <property type="molecule type" value="Transcribed_RNA"/>
</dbReference>
<dbReference type="InterPro" id="IPR000719">
    <property type="entry name" value="Prot_kinase_dom"/>
</dbReference>
<feature type="compositionally biased region" description="Polar residues" evidence="8">
    <location>
        <begin position="80"/>
        <end position="104"/>
    </location>
</feature>
<evidence type="ECO:0000313" key="12">
    <source>
        <dbReference type="EMBL" id="CAD8515158.1"/>
    </source>
</evidence>
<organism evidence="12">
    <name type="scientific">Micromonas pusilla</name>
    <name type="common">Picoplanktonic green alga</name>
    <name type="synonym">Chromulina pusilla</name>
    <dbReference type="NCBI Taxonomy" id="38833"/>
    <lineage>
        <taxon>Eukaryota</taxon>
        <taxon>Viridiplantae</taxon>
        <taxon>Chlorophyta</taxon>
        <taxon>Mamiellophyceae</taxon>
        <taxon>Mamiellales</taxon>
        <taxon>Mamiellaceae</taxon>
        <taxon>Micromonas</taxon>
    </lineage>
</organism>
<dbReference type="SUPFAM" id="SSF52172">
    <property type="entry name" value="CheY-like"/>
    <property type="match status" value="1"/>
</dbReference>
<dbReference type="PROSITE" id="PS50011">
    <property type="entry name" value="PROTEIN_KINASE_DOM"/>
    <property type="match status" value="1"/>
</dbReference>
<sequence>MGPCLSKAGDGADDASTAGKAFRTAPGDDVRNNIPANTTRSAEMTGGSTGITAEKAGDQAVISPADDSQKAGREPRGDGQANTSVSEAQTTNEGGMKEATSTVGQIHVEVDEQTGRRLSRLSGDSFASEASTATRMDEPTKLTDYVVKSSVKMGEQEYKQFNQYIIVKDLGRGVHAKVLLGLNAADNLLYAIKATNSNAAVAETAVRKEIAVLKKLKHPNVLKLFEVIDDAKTNELLLVLEYASAGPIFTRYNMVPVKENRLLSYVRDIIQGLDYLHHVAGIAHMDLKPENLLKSGDGTVKIADFGVSFIGKANTKNSNKRIVGTPAFIAPEMLGEDGYDPFAADIWSLGVCIFHMATARLPFTGRTIFQIIAMAKRQGLQFPEKPDLSAELRDLLTIVLKTEPEERASLEDVMTHAWTTKNGSDSLPPSLKQSAKLTVTEEEIADAVRMDPLAALLRPNFKTEKFGAGEVIMRKGEIGDTLYFINVGECEVLVDALHDEVAEQTSDITSQDEAEHLGVLAVRGEGVVVGEIAVLETILRMQSDGDKQFHGRRTASVRARGNVEFLSVTVEELFTALEQDEEGRDRLFRTANDRLEQNTEVLLQIAESKKDSLHPVADTTFSPRRMIHVLYAEDSVPTQFIIKRLVNRIDDIELVCVNDGKAALDYCKNAKDGNKRPDIILMDCQMPVMDGLQATREIRKLDDPILSQVPIVAVSSGIKSMNEKDCMDAGMDDYVAKPLNQQALTNVLARNIPTSLMENAIDTSDIKLMQELMISDEMV</sequence>
<dbReference type="Pfam" id="PF00069">
    <property type="entry name" value="Pkinase"/>
    <property type="match status" value="1"/>
</dbReference>
<dbReference type="SUPFAM" id="SSF51206">
    <property type="entry name" value="cAMP-binding domain-like"/>
    <property type="match status" value="1"/>
</dbReference>
<evidence type="ECO:0000256" key="8">
    <source>
        <dbReference type="SAM" id="MobiDB-lite"/>
    </source>
</evidence>
<dbReference type="InterPro" id="IPR011009">
    <property type="entry name" value="Kinase-like_dom_sf"/>
</dbReference>
<dbReference type="Gene3D" id="2.60.120.10">
    <property type="entry name" value="Jelly Rolls"/>
    <property type="match status" value="1"/>
</dbReference>
<dbReference type="GO" id="GO:0000160">
    <property type="term" value="P:phosphorelay signal transduction system"/>
    <property type="evidence" value="ECO:0007669"/>
    <property type="project" value="InterPro"/>
</dbReference>
<dbReference type="CDD" id="cd14008">
    <property type="entry name" value="STKc_LKB1_CaMKK"/>
    <property type="match status" value="1"/>
</dbReference>
<name>A0A7S0I9P8_MICPS</name>
<evidence type="ECO:0000259" key="11">
    <source>
        <dbReference type="PROSITE" id="PS50110"/>
    </source>
</evidence>
<dbReference type="Gene3D" id="1.10.510.10">
    <property type="entry name" value="Transferase(Phosphotransferase) domain 1"/>
    <property type="match status" value="1"/>
</dbReference>
<feature type="domain" description="Cyclic nucleotide-binding" evidence="10">
    <location>
        <begin position="466"/>
        <end position="594"/>
    </location>
</feature>
<dbReference type="PROSITE" id="PS50110">
    <property type="entry name" value="RESPONSE_REGULATORY"/>
    <property type="match status" value="1"/>
</dbReference>
<dbReference type="GO" id="GO:0004674">
    <property type="term" value="F:protein serine/threonine kinase activity"/>
    <property type="evidence" value="ECO:0007669"/>
    <property type="project" value="UniProtKB-KW"/>
</dbReference>
<feature type="region of interest" description="Disordered" evidence="8">
    <location>
        <begin position="1"/>
        <end position="135"/>
    </location>
</feature>
<evidence type="ECO:0000259" key="9">
    <source>
        <dbReference type="PROSITE" id="PS50011"/>
    </source>
</evidence>
<dbReference type="CDD" id="cd00038">
    <property type="entry name" value="CAP_ED"/>
    <property type="match status" value="1"/>
</dbReference>
<dbReference type="PROSITE" id="PS00107">
    <property type="entry name" value="PROTEIN_KINASE_ATP"/>
    <property type="match status" value="1"/>
</dbReference>
<evidence type="ECO:0000256" key="7">
    <source>
        <dbReference type="PROSITE-ProRule" id="PRU10141"/>
    </source>
</evidence>
<dbReference type="InterPro" id="IPR011006">
    <property type="entry name" value="CheY-like_superfamily"/>
</dbReference>
<feature type="binding site" evidence="7">
    <location>
        <position position="193"/>
    </location>
    <ligand>
        <name>ATP</name>
        <dbReference type="ChEBI" id="CHEBI:30616"/>
    </ligand>
</feature>
<dbReference type="SMART" id="SM00100">
    <property type="entry name" value="cNMP"/>
    <property type="match status" value="1"/>
</dbReference>
<dbReference type="Gene3D" id="3.30.200.20">
    <property type="entry name" value="Phosphorylase Kinase, domain 1"/>
    <property type="match status" value="1"/>
</dbReference>
<feature type="domain" description="Response regulatory" evidence="11">
    <location>
        <begin position="628"/>
        <end position="752"/>
    </location>
</feature>
<keyword evidence="5 7" id="KW-0067">ATP-binding</keyword>
<evidence type="ECO:0000256" key="3">
    <source>
        <dbReference type="ARBA" id="ARBA00022741"/>
    </source>
</evidence>
<evidence type="ECO:0000256" key="6">
    <source>
        <dbReference type="PROSITE-ProRule" id="PRU00169"/>
    </source>
</evidence>
<dbReference type="Gene3D" id="3.40.50.2300">
    <property type="match status" value="1"/>
</dbReference>
<keyword evidence="4" id="KW-0418">Kinase</keyword>
<evidence type="ECO:0000256" key="2">
    <source>
        <dbReference type="ARBA" id="ARBA00022679"/>
    </source>
</evidence>
<dbReference type="Pfam" id="PF00072">
    <property type="entry name" value="Response_reg"/>
    <property type="match status" value="1"/>
</dbReference>